<reference evidence="1 2" key="2">
    <citation type="journal article" date="2016" name="Genome Announc.">
        <title>Genome Sequence of a Gram-Positive Diazotroph, Paenibacillus durus Type Strain ATCC 35681.</title>
        <authorList>
            <person name="Halim M.A."/>
            <person name="Rahman A.Y."/>
            <person name="Sim K.S."/>
            <person name="Yam H.C."/>
            <person name="Rahim A.A."/>
            <person name="Ghazali A.H."/>
            <person name="Najimudin N."/>
        </authorList>
    </citation>
    <scope>NUCLEOTIDE SEQUENCE [LARGE SCALE GENOMIC DNA]</scope>
    <source>
        <strain evidence="1 2">ATCC 35681</strain>
    </source>
</reference>
<reference evidence="1 2" key="1">
    <citation type="submission" date="2015-03" db="EMBL/GenBank/DDBJ databases">
        <authorList>
            <person name="Abdul Halim M."/>
        </authorList>
    </citation>
    <scope>NUCLEOTIDE SEQUENCE [LARGE SCALE GENOMIC DNA]</scope>
    <source>
        <strain evidence="1 2">ATCC 35681</strain>
    </source>
</reference>
<dbReference type="PATRIC" id="fig|1333534.5.peg.3137"/>
<organism evidence="1 2">
    <name type="scientific">Paenibacillus durus ATCC 35681</name>
    <dbReference type="NCBI Taxonomy" id="1333534"/>
    <lineage>
        <taxon>Bacteria</taxon>
        <taxon>Bacillati</taxon>
        <taxon>Bacillota</taxon>
        <taxon>Bacilli</taxon>
        <taxon>Bacillales</taxon>
        <taxon>Paenibacillaceae</taxon>
        <taxon>Paenibacillus</taxon>
    </lineage>
</organism>
<sequence>MGKAEPPIYSNIRMIKAAYIKEYLRVTGYGYSTIDAWILPAAAARLAERIPQDEKDELLSIIRARLKTLV</sequence>
<gene>
    <name evidence="1" type="ORF">VK70_14245</name>
</gene>
<protein>
    <submittedName>
        <fullName evidence="1">Uncharacterized protein</fullName>
    </submittedName>
</protein>
<dbReference type="EMBL" id="CP011114">
    <property type="protein sequence ID" value="AKG35591.1"/>
    <property type="molecule type" value="Genomic_DNA"/>
</dbReference>
<dbReference type="Proteomes" id="UP000034189">
    <property type="component" value="Chromosome"/>
</dbReference>
<name>A0A0F7CIR7_PAEDU</name>
<dbReference type="HOGENOM" id="CLU_2754047_0_0_9"/>
<accession>A0A0F7CIR7</accession>
<dbReference type="AlphaFoldDB" id="A0A0F7CIR7"/>
<proteinExistence type="predicted"/>
<evidence type="ECO:0000313" key="2">
    <source>
        <dbReference type="Proteomes" id="UP000034189"/>
    </source>
</evidence>
<evidence type="ECO:0000313" key="1">
    <source>
        <dbReference type="EMBL" id="AKG35591.1"/>
    </source>
</evidence>